<reference evidence="1" key="1">
    <citation type="submission" date="2020-02" db="EMBL/GenBank/DDBJ databases">
        <authorList>
            <person name="Meier V. D."/>
        </authorList>
    </citation>
    <scope>NUCLEOTIDE SEQUENCE</scope>
    <source>
        <strain evidence="1">AVDCRST_MAG92</strain>
    </source>
</reference>
<name>A0A6J4HCA6_9CYAN</name>
<proteinExistence type="predicted"/>
<dbReference type="EMBL" id="CADCTM010000075">
    <property type="protein sequence ID" value="CAA9220471.1"/>
    <property type="molecule type" value="Genomic_DNA"/>
</dbReference>
<accession>A0A6J4HCA6</accession>
<dbReference type="AlphaFoldDB" id="A0A6J4HCA6"/>
<gene>
    <name evidence="1" type="ORF">AVDCRST_MAG92-522</name>
</gene>
<sequence length="145" mass="17057">MISSSQPQSKIHHQARFVTREAIALLLNLQPHEIYRIDCWRHVIHVVGKGISTFVSYADLPPILGVEPPTPKDFLIWRKRWQKNQNKAPKFWSEFYAEKFRTVPTLLEMHTWGELVSVIKSAMPESAVQWLRNVYIQEKQAMENF</sequence>
<evidence type="ECO:0000313" key="1">
    <source>
        <dbReference type="EMBL" id="CAA9220471.1"/>
    </source>
</evidence>
<organism evidence="1">
    <name type="scientific">uncultured Coleofasciculus sp</name>
    <dbReference type="NCBI Taxonomy" id="1267456"/>
    <lineage>
        <taxon>Bacteria</taxon>
        <taxon>Bacillati</taxon>
        <taxon>Cyanobacteriota</taxon>
        <taxon>Cyanophyceae</taxon>
        <taxon>Coleofasciculales</taxon>
        <taxon>Coleofasciculaceae</taxon>
        <taxon>Coleofasciculus</taxon>
        <taxon>environmental samples</taxon>
    </lineage>
</organism>
<protein>
    <submittedName>
        <fullName evidence="1">Uncharacterized protein</fullName>
    </submittedName>
</protein>